<feature type="compositionally biased region" description="Polar residues" evidence="1">
    <location>
        <begin position="23"/>
        <end position="32"/>
    </location>
</feature>
<dbReference type="InParanoid" id="A0A067NQ84"/>
<protein>
    <submittedName>
        <fullName evidence="2">Uncharacterized protein</fullName>
    </submittedName>
</protein>
<dbReference type="HOGENOM" id="CLU_1993564_0_0_1"/>
<evidence type="ECO:0000313" key="3">
    <source>
        <dbReference type="Proteomes" id="UP000027073"/>
    </source>
</evidence>
<evidence type="ECO:0000256" key="1">
    <source>
        <dbReference type="SAM" id="MobiDB-lite"/>
    </source>
</evidence>
<accession>A0A067NQ84</accession>
<evidence type="ECO:0000313" key="2">
    <source>
        <dbReference type="EMBL" id="KDQ30094.1"/>
    </source>
</evidence>
<dbReference type="VEuPathDB" id="FungiDB:PLEOSDRAFT_165741"/>
<feature type="compositionally biased region" description="Polar residues" evidence="1">
    <location>
        <begin position="1"/>
        <end position="15"/>
    </location>
</feature>
<feature type="region of interest" description="Disordered" evidence="1">
    <location>
        <begin position="1"/>
        <end position="46"/>
    </location>
</feature>
<gene>
    <name evidence="2" type="ORF">PLEOSDRAFT_165741</name>
</gene>
<dbReference type="AlphaFoldDB" id="A0A067NQ84"/>
<sequence length="125" mass="13113">MNIEVSSSSTDNLSTKGDDENDAQPTYDNEPTVQHRHRAGDVYGGGGPGSTMHAYVTCAQDNVAAPSRHRPNTFILEATSAAADGARAAFILFEAVSSCLSNKLPGVSKAMSLAFQALGKLLTLE</sequence>
<proteinExistence type="predicted"/>
<dbReference type="Proteomes" id="UP000027073">
    <property type="component" value="Unassembled WGS sequence"/>
</dbReference>
<name>A0A067NQ84_PLEO1</name>
<dbReference type="EMBL" id="KL198006">
    <property type="protein sequence ID" value="KDQ30094.1"/>
    <property type="molecule type" value="Genomic_DNA"/>
</dbReference>
<reference evidence="3" key="1">
    <citation type="journal article" date="2014" name="Proc. Natl. Acad. Sci. U.S.A.">
        <title>Extensive sampling of basidiomycete genomes demonstrates inadequacy of the white-rot/brown-rot paradigm for wood decay fungi.</title>
        <authorList>
            <person name="Riley R."/>
            <person name="Salamov A.A."/>
            <person name="Brown D.W."/>
            <person name="Nagy L.G."/>
            <person name="Floudas D."/>
            <person name="Held B.W."/>
            <person name="Levasseur A."/>
            <person name="Lombard V."/>
            <person name="Morin E."/>
            <person name="Otillar R."/>
            <person name="Lindquist E.A."/>
            <person name="Sun H."/>
            <person name="LaButti K.M."/>
            <person name="Schmutz J."/>
            <person name="Jabbour D."/>
            <person name="Luo H."/>
            <person name="Baker S.E."/>
            <person name="Pisabarro A.G."/>
            <person name="Walton J.D."/>
            <person name="Blanchette R.A."/>
            <person name="Henrissat B."/>
            <person name="Martin F."/>
            <person name="Cullen D."/>
            <person name="Hibbett D.S."/>
            <person name="Grigoriev I.V."/>
        </authorList>
    </citation>
    <scope>NUCLEOTIDE SEQUENCE [LARGE SCALE GENOMIC DNA]</scope>
    <source>
        <strain evidence="3">PC15</strain>
    </source>
</reference>
<organism evidence="2 3">
    <name type="scientific">Pleurotus ostreatus (strain PC15)</name>
    <name type="common">Oyster mushroom</name>
    <dbReference type="NCBI Taxonomy" id="1137138"/>
    <lineage>
        <taxon>Eukaryota</taxon>
        <taxon>Fungi</taxon>
        <taxon>Dikarya</taxon>
        <taxon>Basidiomycota</taxon>
        <taxon>Agaricomycotina</taxon>
        <taxon>Agaricomycetes</taxon>
        <taxon>Agaricomycetidae</taxon>
        <taxon>Agaricales</taxon>
        <taxon>Pleurotineae</taxon>
        <taxon>Pleurotaceae</taxon>
        <taxon>Pleurotus</taxon>
    </lineage>
</organism>